<dbReference type="RefSeq" id="WP_379911026.1">
    <property type="nucleotide sequence ID" value="NZ_JBHSWE010000001.1"/>
</dbReference>
<organism evidence="2 3">
    <name type="scientific">Marinobacterium aestuariivivens</name>
    <dbReference type="NCBI Taxonomy" id="1698799"/>
    <lineage>
        <taxon>Bacteria</taxon>
        <taxon>Pseudomonadati</taxon>
        <taxon>Pseudomonadota</taxon>
        <taxon>Gammaproteobacteria</taxon>
        <taxon>Oceanospirillales</taxon>
        <taxon>Oceanospirillaceae</taxon>
        <taxon>Marinobacterium</taxon>
    </lineage>
</organism>
<keyword evidence="3" id="KW-1185">Reference proteome</keyword>
<dbReference type="Proteomes" id="UP001596422">
    <property type="component" value="Unassembled WGS sequence"/>
</dbReference>
<sequence>MIIKRLLRLLPFVAMLWTLPVPALTVSGLYSAELEVQQLDQAPSPEQTARGLPRFWSSSAGSGTRRLCRATPRSSSRRRCC</sequence>
<gene>
    <name evidence="2" type="ORF">ACFQDL_22855</name>
</gene>
<reference evidence="3" key="1">
    <citation type="journal article" date="2019" name="Int. J. Syst. Evol. Microbiol.">
        <title>The Global Catalogue of Microorganisms (GCM) 10K type strain sequencing project: providing services to taxonomists for standard genome sequencing and annotation.</title>
        <authorList>
            <consortium name="The Broad Institute Genomics Platform"/>
            <consortium name="The Broad Institute Genome Sequencing Center for Infectious Disease"/>
            <person name="Wu L."/>
            <person name="Ma J."/>
        </authorList>
    </citation>
    <scope>NUCLEOTIDE SEQUENCE [LARGE SCALE GENOMIC DNA]</scope>
    <source>
        <strain evidence="3">NBRC 111756</strain>
    </source>
</reference>
<protein>
    <submittedName>
        <fullName evidence="2">Uncharacterized protein</fullName>
    </submittedName>
</protein>
<evidence type="ECO:0000313" key="3">
    <source>
        <dbReference type="Proteomes" id="UP001596422"/>
    </source>
</evidence>
<feature type="region of interest" description="Disordered" evidence="1">
    <location>
        <begin position="42"/>
        <end position="81"/>
    </location>
</feature>
<evidence type="ECO:0000256" key="1">
    <source>
        <dbReference type="SAM" id="MobiDB-lite"/>
    </source>
</evidence>
<accession>A0ABW2A4Z1</accession>
<proteinExistence type="predicted"/>
<name>A0ABW2A4Z1_9GAMM</name>
<comment type="caution">
    <text evidence="2">The sequence shown here is derived from an EMBL/GenBank/DDBJ whole genome shotgun (WGS) entry which is preliminary data.</text>
</comment>
<dbReference type="EMBL" id="JBHSWE010000001">
    <property type="protein sequence ID" value="MFC6672592.1"/>
    <property type="molecule type" value="Genomic_DNA"/>
</dbReference>
<evidence type="ECO:0000313" key="2">
    <source>
        <dbReference type="EMBL" id="MFC6672592.1"/>
    </source>
</evidence>